<dbReference type="EMBL" id="CM004468">
    <property type="protein sequence ID" value="OCT95323.1"/>
    <property type="molecule type" value="Genomic_DNA"/>
</dbReference>
<reference evidence="3" key="1">
    <citation type="journal article" date="2016" name="Nature">
        <title>Genome evolution in the allotetraploid frog Xenopus laevis.</title>
        <authorList>
            <person name="Session A.M."/>
            <person name="Uno Y."/>
            <person name="Kwon T."/>
            <person name="Chapman J.A."/>
            <person name="Toyoda A."/>
            <person name="Takahashi S."/>
            <person name="Fukui A."/>
            <person name="Hikosaka A."/>
            <person name="Suzuki A."/>
            <person name="Kondo M."/>
            <person name="van Heeringen S.J."/>
            <person name="Quigley I."/>
            <person name="Heinz S."/>
            <person name="Ogino H."/>
            <person name="Ochi H."/>
            <person name="Hellsten U."/>
            <person name="Lyons J.B."/>
            <person name="Simakov O."/>
            <person name="Putnam N."/>
            <person name="Stites J."/>
            <person name="Kuroki Y."/>
            <person name="Tanaka T."/>
            <person name="Michiue T."/>
            <person name="Watanabe M."/>
            <person name="Bogdanovic O."/>
            <person name="Lister R."/>
            <person name="Georgiou G."/>
            <person name="Paranjpe S.S."/>
            <person name="van Kruijsbergen I."/>
            <person name="Shu S."/>
            <person name="Carlson J."/>
            <person name="Kinoshita T."/>
            <person name="Ohta Y."/>
            <person name="Mawaribuchi S."/>
            <person name="Jenkins J."/>
            <person name="Grimwood J."/>
            <person name="Schmutz J."/>
            <person name="Mitros T."/>
            <person name="Mozaffari S.V."/>
            <person name="Suzuki Y."/>
            <person name="Haramoto Y."/>
            <person name="Yamamoto T.S."/>
            <person name="Takagi C."/>
            <person name="Heald R."/>
            <person name="Miller K."/>
            <person name="Haudenschild C."/>
            <person name="Kitzman J."/>
            <person name="Nakayama T."/>
            <person name="Izutsu Y."/>
            <person name="Robert J."/>
            <person name="Fortriede J."/>
            <person name="Burns K."/>
            <person name="Lotay V."/>
            <person name="Karimi K."/>
            <person name="Yasuoka Y."/>
            <person name="Dichmann D.S."/>
            <person name="Flajnik M.F."/>
            <person name="Houston D.W."/>
            <person name="Shendure J."/>
            <person name="DuPasquier L."/>
            <person name="Vize P.D."/>
            <person name="Zorn A.M."/>
            <person name="Ito M."/>
            <person name="Marcotte E.M."/>
            <person name="Wallingford J.B."/>
            <person name="Ito Y."/>
            <person name="Asashima M."/>
            <person name="Ueno N."/>
            <person name="Matsuda Y."/>
            <person name="Veenstra G.J."/>
            <person name="Fujiyama A."/>
            <person name="Harland R.M."/>
            <person name="Taira M."/>
            <person name="Rokhsar D.S."/>
        </authorList>
    </citation>
    <scope>NUCLEOTIDE SEQUENCE [LARGE SCALE GENOMIC DNA]</scope>
    <source>
        <strain evidence="3">J</strain>
    </source>
</reference>
<evidence type="ECO:0000256" key="1">
    <source>
        <dbReference type="SAM" id="MobiDB-lite"/>
    </source>
</evidence>
<feature type="compositionally biased region" description="Basic and acidic residues" evidence="1">
    <location>
        <begin position="192"/>
        <end position="206"/>
    </location>
</feature>
<protein>
    <submittedName>
        <fullName evidence="2">Uncharacterized protein</fullName>
    </submittedName>
</protein>
<feature type="region of interest" description="Disordered" evidence="1">
    <location>
        <begin position="143"/>
        <end position="174"/>
    </location>
</feature>
<sequence length="349" mass="40445">MTEKKVREAEKSSLIISFNSKEECLLKKKMLSLEAMKKQAMESMSLDQKVLYNRFLLKLRRSELAHARLVGNKELIRNLTHSMFSNFNTTLNDGTEEGVRAMLKSSKPLRAASAPCRPLSAWSNKSKNTADISYGMKRGTSPLDFTSFHSNRKSDKSAARLKSAPVGQTPGDKQAQHHVLETFNSLSMNRKEEPVVIRQSQDRDRPTNGIRWPESNFQILRRPKTTGISFSKNTDFDKQFKLFIERVKSMQQEESVLRDYYSDRLLDGAGKKETILLPKDEEERRQWLPVGEESHHRSVTLKKLDRNFSHKDVPQDILYMEQYNLVLTQENFTVRNWRNNDPYKTGKNL</sequence>
<proteinExistence type="predicted"/>
<gene>
    <name evidence="2" type="ORF">XELAEV_18013010mg</name>
</gene>
<evidence type="ECO:0000313" key="2">
    <source>
        <dbReference type="EMBL" id="OCT95323.1"/>
    </source>
</evidence>
<dbReference type="Proteomes" id="UP000694892">
    <property type="component" value="Chromosome 2L"/>
</dbReference>
<dbReference type="AlphaFoldDB" id="A0A974DNR7"/>
<evidence type="ECO:0000313" key="3">
    <source>
        <dbReference type="Proteomes" id="UP000694892"/>
    </source>
</evidence>
<accession>A0A974DNR7</accession>
<feature type="region of interest" description="Disordered" evidence="1">
    <location>
        <begin position="192"/>
        <end position="211"/>
    </location>
</feature>
<name>A0A974DNR7_XENLA</name>
<organism evidence="2 3">
    <name type="scientific">Xenopus laevis</name>
    <name type="common">African clawed frog</name>
    <dbReference type="NCBI Taxonomy" id="8355"/>
    <lineage>
        <taxon>Eukaryota</taxon>
        <taxon>Metazoa</taxon>
        <taxon>Chordata</taxon>
        <taxon>Craniata</taxon>
        <taxon>Vertebrata</taxon>
        <taxon>Euteleostomi</taxon>
        <taxon>Amphibia</taxon>
        <taxon>Batrachia</taxon>
        <taxon>Anura</taxon>
        <taxon>Pipoidea</taxon>
        <taxon>Pipidae</taxon>
        <taxon>Xenopodinae</taxon>
        <taxon>Xenopus</taxon>
        <taxon>Xenopus</taxon>
    </lineage>
</organism>